<dbReference type="EMBL" id="CP001145">
    <property type="protein sequence ID" value="ACI17547.1"/>
    <property type="molecule type" value="Genomic_DNA"/>
</dbReference>
<dbReference type="EC" id="2.1.1.-" evidence="3"/>
<protein>
    <recommendedName>
        <fullName evidence="3">Methyltransferase</fullName>
        <ecNumber evidence="3">2.1.1.-</ecNumber>
    </recommendedName>
</protein>
<evidence type="ECO:0000259" key="4">
    <source>
        <dbReference type="Pfam" id="PF01555"/>
    </source>
</evidence>
<dbReference type="PRINTS" id="PR00508">
    <property type="entry name" value="S21N4MTFRASE"/>
</dbReference>
<reference evidence="6" key="1">
    <citation type="submission" date="2008-08" db="EMBL/GenBank/DDBJ databases">
        <title>The complete genome sequence of Coprothermobacter proteolyticus strain ATCC 5245 / DSM 5265 / BT.</title>
        <authorList>
            <person name="Dodson R.J."/>
            <person name="Durkin A.S."/>
            <person name="Wu M."/>
            <person name="Eisen J."/>
            <person name="Sutton G."/>
        </authorList>
    </citation>
    <scope>NUCLEOTIDE SEQUENCE [LARGE SCALE GENOMIC DNA]</scope>
    <source>
        <strain evidence="6">ATCC 35245 / DSM 5265 / OCM 4 / BT</strain>
    </source>
</reference>
<dbReference type="GO" id="GO:0030488">
    <property type="term" value="P:tRNA methylation"/>
    <property type="evidence" value="ECO:0007669"/>
    <property type="project" value="TreeGrafter"/>
</dbReference>
<dbReference type="InterPro" id="IPR029063">
    <property type="entry name" value="SAM-dependent_MTases_sf"/>
</dbReference>
<evidence type="ECO:0000313" key="6">
    <source>
        <dbReference type="Proteomes" id="UP000001732"/>
    </source>
</evidence>
<comment type="similarity">
    <text evidence="3">Belongs to the N(4)/N(6)-methyltransferase family.</text>
</comment>
<gene>
    <name evidence="5" type="ordered locus">COPRO5265_1445</name>
</gene>
<dbReference type="OrthoDB" id="9773571at2"/>
<name>B5Y629_COPPD</name>
<evidence type="ECO:0000256" key="3">
    <source>
        <dbReference type="RuleBase" id="RU362026"/>
    </source>
</evidence>
<dbReference type="GO" id="GO:0008170">
    <property type="term" value="F:N-methyltransferase activity"/>
    <property type="evidence" value="ECO:0007669"/>
    <property type="project" value="InterPro"/>
</dbReference>
<dbReference type="GO" id="GO:0016423">
    <property type="term" value="F:tRNA (guanine) methyltransferase activity"/>
    <property type="evidence" value="ECO:0007669"/>
    <property type="project" value="TreeGrafter"/>
</dbReference>
<keyword evidence="2" id="KW-0808">Transferase</keyword>
<dbReference type="HOGENOM" id="CLU_063228_1_0_9"/>
<evidence type="ECO:0000256" key="1">
    <source>
        <dbReference type="ARBA" id="ARBA00022603"/>
    </source>
</evidence>
<proteinExistence type="inferred from homology"/>
<dbReference type="InterPro" id="IPR002941">
    <property type="entry name" value="DNA_methylase_N4/N6"/>
</dbReference>
<dbReference type="RefSeq" id="WP_012544199.1">
    <property type="nucleotide sequence ID" value="NC_011295.1"/>
</dbReference>
<dbReference type="GO" id="GO:0003677">
    <property type="term" value="F:DNA binding"/>
    <property type="evidence" value="ECO:0007669"/>
    <property type="project" value="InterPro"/>
</dbReference>
<dbReference type="STRING" id="309798.COPRO5265_1445"/>
<dbReference type="PANTHER" id="PTHR14911">
    <property type="entry name" value="THUMP DOMAIN-CONTAINING"/>
    <property type="match status" value="1"/>
</dbReference>
<dbReference type="Pfam" id="PF01555">
    <property type="entry name" value="N6_N4_Mtase"/>
    <property type="match status" value="2"/>
</dbReference>
<evidence type="ECO:0000256" key="2">
    <source>
        <dbReference type="ARBA" id="ARBA00022679"/>
    </source>
</evidence>
<keyword evidence="1 5" id="KW-0489">Methyltransferase</keyword>
<dbReference type="REBASE" id="17866">
    <property type="entry name" value="M.Cpr5265ORF1445P"/>
</dbReference>
<evidence type="ECO:0000313" key="5">
    <source>
        <dbReference type="EMBL" id="ACI17547.1"/>
    </source>
</evidence>
<feature type="domain" description="DNA methylase N-4/N-6" evidence="4">
    <location>
        <begin position="70"/>
        <end position="174"/>
    </location>
</feature>
<feature type="domain" description="DNA methylase N-4/N-6" evidence="4">
    <location>
        <begin position="205"/>
        <end position="327"/>
    </location>
</feature>
<dbReference type="InterPro" id="IPR001091">
    <property type="entry name" value="RM_Methyltransferase"/>
</dbReference>
<dbReference type="PANTHER" id="PTHR14911:SF13">
    <property type="entry name" value="TRNA (GUANINE(6)-N2)-METHYLTRANSFERASE THUMP3"/>
    <property type="match status" value="1"/>
</dbReference>
<organism evidence="5 6">
    <name type="scientific">Coprothermobacter proteolyticus (strain ATCC 35245 / DSM 5265 / OCM 4 / BT)</name>
    <dbReference type="NCBI Taxonomy" id="309798"/>
    <lineage>
        <taxon>Bacteria</taxon>
        <taxon>Pseudomonadati</taxon>
        <taxon>Coprothermobacterota</taxon>
        <taxon>Coprothermobacteria</taxon>
        <taxon>Coprothermobacterales</taxon>
        <taxon>Coprothermobacteraceae</taxon>
        <taxon>Coprothermobacter</taxon>
    </lineage>
</organism>
<dbReference type="Gene3D" id="3.40.50.150">
    <property type="entry name" value="Vaccinia Virus protein VP39"/>
    <property type="match status" value="2"/>
</dbReference>
<dbReference type="AlphaFoldDB" id="B5Y629"/>
<accession>B5Y629</accession>
<sequence>MSLKVKCPICGYKCTKTEYAKHLESYHVEDYQRIVDEINKDIKNGMSIKDVAQKNSLTERFVKGVLGYRTLVKEEMTNYNVSKAKTEIWEPEDFSLETTTVWGFPDRGDWATHSGKYRGNWSPYIPRNVILRYSNENDVVLDQFVGSGTTLVEAKLLGRRGLGVDINPDAVKLALSNVNFEHKCGLADVHIGDARNLDFVKDSSIDLICTHPPYSNIIKYSDNIEGDLSHYDIPEFLKEMYKVASESYRVLKRGRFCAVLMGDTRRKGNIIPLGFRVMEVFCKAGLTLKEIVIKEQHNCTSTGYWKKQSIKYNFLLIAHEYLFIFKK</sequence>
<dbReference type="CDD" id="cd02440">
    <property type="entry name" value="AdoMet_MTases"/>
    <property type="match status" value="1"/>
</dbReference>
<keyword evidence="6" id="KW-1185">Reference proteome</keyword>
<dbReference type="KEGG" id="cpo:COPRO5265_1445"/>
<dbReference type="SUPFAM" id="SSF53335">
    <property type="entry name" value="S-adenosyl-L-methionine-dependent methyltransferases"/>
    <property type="match status" value="2"/>
</dbReference>
<dbReference type="eggNOG" id="COG0863">
    <property type="taxonomic scope" value="Bacteria"/>
</dbReference>
<reference evidence="5 6" key="2">
    <citation type="journal article" date="2014" name="Genome Announc.">
        <title>Complete Genome Sequence of Coprothermobacter proteolyticus DSM 5265.</title>
        <authorList>
            <person name="Alexiev A."/>
            <person name="Coil D.A."/>
            <person name="Badger J.H."/>
            <person name="Enticknap J."/>
            <person name="Ward N."/>
            <person name="Robb F.T."/>
            <person name="Eisen J.A."/>
        </authorList>
    </citation>
    <scope>NUCLEOTIDE SEQUENCE [LARGE SCALE GENOMIC DNA]</scope>
    <source>
        <strain evidence="6">ATCC 35245 / DSM 5265 / OCM 4 / BT</strain>
    </source>
</reference>
<dbReference type="Proteomes" id="UP000001732">
    <property type="component" value="Chromosome"/>
</dbReference>